<organism evidence="1">
    <name type="scientific">marine sediment metagenome</name>
    <dbReference type="NCBI Taxonomy" id="412755"/>
    <lineage>
        <taxon>unclassified sequences</taxon>
        <taxon>metagenomes</taxon>
        <taxon>ecological metagenomes</taxon>
    </lineage>
</organism>
<name>X1SWB4_9ZZZZ</name>
<dbReference type="InterPro" id="IPR012657">
    <property type="entry name" value="23S_rRNA-intervening_sequence"/>
</dbReference>
<dbReference type="PIRSF" id="PIRSF035652">
    <property type="entry name" value="CHP02436"/>
    <property type="match status" value="1"/>
</dbReference>
<dbReference type="PANTHER" id="PTHR38471:SF2">
    <property type="entry name" value="FOUR HELIX BUNDLE PROTEIN"/>
    <property type="match status" value="1"/>
</dbReference>
<dbReference type="AlphaFoldDB" id="X1SWB4"/>
<comment type="caution">
    <text evidence="1">The sequence shown here is derived from an EMBL/GenBank/DDBJ whole genome shotgun (WGS) entry which is preliminary data.</text>
</comment>
<gene>
    <name evidence="1" type="ORF">S12H4_37191</name>
</gene>
<evidence type="ECO:0000313" key="1">
    <source>
        <dbReference type="EMBL" id="GAI97253.1"/>
    </source>
</evidence>
<dbReference type="PANTHER" id="PTHR38471">
    <property type="entry name" value="FOUR HELIX BUNDLE PROTEIN"/>
    <property type="match status" value="1"/>
</dbReference>
<dbReference type="SUPFAM" id="SSF158446">
    <property type="entry name" value="IVS-encoded protein-like"/>
    <property type="match status" value="1"/>
</dbReference>
<dbReference type="NCBIfam" id="TIGR02436">
    <property type="entry name" value="four helix bundle protein"/>
    <property type="match status" value="1"/>
</dbReference>
<proteinExistence type="predicted"/>
<dbReference type="Gene3D" id="1.20.1440.60">
    <property type="entry name" value="23S rRNA-intervening sequence"/>
    <property type="match status" value="1"/>
</dbReference>
<dbReference type="Pfam" id="PF05635">
    <property type="entry name" value="23S_rRNA_IVP"/>
    <property type="match status" value="1"/>
</dbReference>
<sequence>MEENKEKYNPKEFGKELEQRTKKFAIQIIRLSSKLPNTPEGRVVKTQITKAGTSIGANYREANRARSKSDFRNKIKICESEASECQYWLEIIIEMEWLKMEEIKSEFNESSELLALFTSIANKSRNLKY</sequence>
<dbReference type="InterPro" id="IPR036583">
    <property type="entry name" value="23S_rRNA_IVS_sf"/>
</dbReference>
<protein>
    <recommendedName>
        <fullName evidence="2">Four helix bundle protein</fullName>
    </recommendedName>
</protein>
<evidence type="ECO:0008006" key="2">
    <source>
        <dbReference type="Google" id="ProtNLM"/>
    </source>
</evidence>
<reference evidence="1" key="1">
    <citation type="journal article" date="2014" name="Front. Microbiol.">
        <title>High frequency of phylogenetically diverse reductive dehalogenase-homologous genes in deep subseafloor sedimentary metagenomes.</title>
        <authorList>
            <person name="Kawai M."/>
            <person name="Futagami T."/>
            <person name="Toyoda A."/>
            <person name="Takaki Y."/>
            <person name="Nishi S."/>
            <person name="Hori S."/>
            <person name="Arai W."/>
            <person name="Tsubouchi T."/>
            <person name="Morono Y."/>
            <person name="Uchiyama I."/>
            <person name="Ito T."/>
            <person name="Fujiyama A."/>
            <person name="Inagaki F."/>
            <person name="Takami H."/>
        </authorList>
    </citation>
    <scope>NUCLEOTIDE SEQUENCE</scope>
    <source>
        <strain evidence="1">Expedition CK06-06</strain>
    </source>
</reference>
<dbReference type="EMBL" id="BARW01022245">
    <property type="protein sequence ID" value="GAI97253.1"/>
    <property type="molecule type" value="Genomic_DNA"/>
</dbReference>
<accession>X1SWB4</accession>